<name>A0ABP9AQ69_9MICO</name>
<organism evidence="2 3">
    <name type="scientific">Microbacterium gilvum</name>
    <dbReference type="NCBI Taxonomy" id="1336204"/>
    <lineage>
        <taxon>Bacteria</taxon>
        <taxon>Bacillati</taxon>
        <taxon>Actinomycetota</taxon>
        <taxon>Actinomycetes</taxon>
        <taxon>Micrococcales</taxon>
        <taxon>Microbacteriaceae</taxon>
        <taxon>Microbacterium</taxon>
    </lineage>
</organism>
<dbReference type="InterPro" id="IPR015942">
    <property type="entry name" value="Asp/Glu/hydantoin_racemase"/>
</dbReference>
<dbReference type="Proteomes" id="UP001501645">
    <property type="component" value="Unassembled WGS sequence"/>
</dbReference>
<evidence type="ECO:0000313" key="2">
    <source>
        <dbReference type="EMBL" id="GAA4783774.1"/>
    </source>
</evidence>
<proteinExistence type="inferred from homology"/>
<comment type="similarity">
    <text evidence="1">Belongs to the HyuE racemase family.</text>
</comment>
<dbReference type="EMBL" id="BAABKO010000006">
    <property type="protein sequence ID" value="GAA4783774.1"/>
    <property type="molecule type" value="Genomic_DNA"/>
</dbReference>
<dbReference type="PANTHER" id="PTHR28047">
    <property type="entry name" value="PROTEIN DCG1"/>
    <property type="match status" value="1"/>
</dbReference>
<sequence length="225" mass="22716">MPGAPLALLIVNPNTNDDTTRLLVATAGEAAGPGVEVAGATAAHGPRMITDPQALAAAAPHVARAAVEAMRRRRVDAIVIGAYGDPGLVETAAATGVPVVGIGGASVQAAARGGRRFAIATTTGRLTGALHDLVERNGLLDRYIGCYLTASPAERLDDAERLVDELRTACRRAQADGAEAVVIGGGPLSAAAETLTRELGDELPIIEPVKEAVATALAALVPSAI</sequence>
<comment type="caution">
    <text evidence="2">The sequence shown here is derived from an EMBL/GenBank/DDBJ whole genome shotgun (WGS) entry which is preliminary data.</text>
</comment>
<gene>
    <name evidence="2" type="ORF">GCM10023351_31500</name>
</gene>
<accession>A0ABP9AQ69</accession>
<dbReference type="Gene3D" id="3.40.50.12500">
    <property type="match status" value="1"/>
</dbReference>
<dbReference type="Pfam" id="PF01177">
    <property type="entry name" value="Asp_Glu_race"/>
    <property type="match status" value="1"/>
</dbReference>
<protein>
    <submittedName>
        <fullName evidence="2">Aspartate/glutamate racemase family protein</fullName>
    </submittedName>
</protein>
<dbReference type="PANTHER" id="PTHR28047:SF5">
    <property type="entry name" value="PROTEIN DCG1"/>
    <property type="match status" value="1"/>
</dbReference>
<dbReference type="InterPro" id="IPR052186">
    <property type="entry name" value="Hydantoin_racemase-like"/>
</dbReference>
<dbReference type="InterPro" id="IPR053714">
    <property type="entry name" value="Iso_Racemase_Enz_sf"/>
</dbReference>
<keyword evidence="3" id="KW-1185">Reference proteome</keyword>
<reference evidence="3" key="1">
    <citation type="journal article" date="2019" name="Int. J. Syst. Evol. Microbiol.">
        <title>The Global Catalogue of Microorganisms (GCM) 10K type strain sequencing project: providing services to taxonomists for standard genome sequencing and annotation.</title>
        <authorList>
            <consortium name="The Broad Institute Genomics Platform"/>
            <consortium name="The Broad Institute Genome Sequencing Center for Infectious Disease"/>
            <person name="Wu L."/>
            <person name="Ma J."/>
        </authorList>
    </citation>
    <scope>NUCLEOTIDE SEQUENCE [LARGE SCALE GENOMIC DNA]</scope>
    <source>
        <strain evidence="3">JCM 18537</strain>
    </source>
</reference>
<evidence type="ECO:0000256" key="1">
    <source>
        <dbReference type="ARBA" id="ARBA00038414"/>
    </source>
</evidence>
<evidence type="ECO:0000313" key="3">
    <source>
        <dbReference type="Proteomes" id="UP001501645"/>
    </source>
</evidence>